<dbReference type="GO" id="GO:0048487">
    <property type="term" value="F:beta-tubulin binding"/>
    <property type="evidence" value="ECO:0007669"/>
    <property type="project" value="TreeGrafter"/>
</dbReference>
<dbReference type="EnsemblMetazoa" id="AATE005047-RA">
    <property type="protein sequence ID" value="AATE005047-PA.1"/>
    <property type="gene ID" value="AATE005047"/>
</dbReference>
<dbReference type="PANTHER" id="PTHR20929">
    <property type="entry name" value="LUNG ADENOMA SUSCEPTIBILITY 1-RELATED"/>
    <property type="match status" value="1"/>
</dbReference>
<feature type="region of interest" description="Disordered" evidence="1">
    <location>
        <begin position="585"/>
        <end position="641"/>
    </location>
</feature>
<feature type="region of interest" description="Disordered" evidence="1">
    <location>
        <begin position="130"/>
        <end position="174"/>
    </location>
</feature>
<feature type="domain" description="CASC1 C-terminal" evidence="2">
    <location>
        <begin position="658"/>
        <end position="879"/>
    </location>
</feature>
<dbReference type="AlphaFoldDB" id="A0A182IT97"/>
<feature type="compositionally biased region" description="Pro residues" evidence="1">
    <location>
        <begin position="552"/>
        <end position="561"/>
    </location>
</feature>
<dbReference type="InterPro" id="IPR022110">
    <property type="entry name" value="CASC1_C"/>
</dbReference>
<dbReference type="GO" id="GO:0008017">
    <property type="term" value="F:microtubule binding"/>
    <property type="evidence" value="ECO:0007669"/>
    <property type="project" value="TreeGrafter"/>
</dbReference>
<dbReference type="PANTHER" id="PTHR20929:SF11">
    <property type="entry name" value="DYNEIN AXONEMAL INTERMEDIATE CHAIN 7"/>
    <property type="match status" value="1"/>
</dbReference>
<evidence type="ECO:0000256" key="1">
    <source>
        <dbReference type="SAM" id="MobiDB-lite"/>
    </source>
</evidence>
<evidence type="ECO:0000313" key="3">
    <source>
        <dbReference type="EnsemblMetazoa" id="AATE005047-PA.1"/>
    </source>
</evidence>
<name>A0A182IT97_ANOAO</name>
<evidence type="ECO:0000259" key="2">
    <source>
        <dbReference type="Pfam" id="PF12366"/>
    </source>
</evidence>
<sequence length="931" mass="108230">MQHDEISSVRDEIRKFISDSVDRMTFRIGSNLVRHMDNLLMKAIDMEPIGITIHRPLSLDLKDFLLRGLWLEFDHFSNHDPTQAVALPDPNPELISMQETEWNDRQEFRRKRLALLRKLREDYEAQERCRQAEAEAQSSKNPKESSGKGKDVNAKAIANKGKKKVTQELERAPEPPVITDETEVDIDAEYEREETDRFWSSLSCVSPSSLPLEKGYVNLREYCIVGGVYKLTRFDKLPQPIDLRPDFMYCNVPAGLKLSEERFQAVDEEELIKIDLRLPARCCWWEQPTVCCWEPWEESEQFTQLRSEVQQFQLQHAEIEAHKATLLFAAPEIDSDRLRVPKNIQDFDLTDIPTEVRLHFLIRQHILPRLPEGYRFRAELKRLYSVLKERAERQLAREREQTMRDQILLKYDQFFEASHHDIGLSEMRHPDHIDIGEEVETEKTCGERNIDANHSDSSDENDQKLQQFSLVQPDVPRYLYPPALLCRPLSFITESDRSGTSFDELGPEMEKLVLVLESRDAMLDNEADERLCKLFSTFLKLLEYLRKKEKPNFPPLPPPSPTKEKGTENVPIVVKELKHRHIDIRTTKKHPLGLGSRTTPSSRASVSSVLSGEKKQRKRKSTPVREKLLSQSLNVEQTEETSESPTEVFSLIKHAPGRWSTKPIRRQAFDAKQRVLTFWTDRLGIFGLAARRYLHLPFLHWEMRRHGRVANLTTVVTLSASKMDINFHITSQGFRVHVQDHRCEAEEKKKAKKPDPRIAPEIGWFSLEELGKYLLKINVHVFPEVDTCFYTSTVAPKHAAMELHNLRCLGAFCLTHNFQRSVWNEYANRRTGLLLCRQLIEGRHEPEFETIMITPLKSQLVEVEELCSNSLEEVLLAFHPRPTEQSYNADCYGLLKERLEEPSRKVLAKTPPLLQWNVSQLLMKLRLLSYS</sequence>
<protein>
    <recommendedName>
        <fullName evidence="2">CASC1 C-terminal domain-containing protein</fullName>
    </recommendedName>
</protein>
<organism evidence="3">
    <name type="scientific">Anopheles atroparvus</name>
    <name type="common">European mosquito</name>
    <dbReference type="NCBI Taxonomy" id="41427"/>
    <lineage>
        <taxon>Eukaryota</taxon>
        <taxon>Metazoa</taxon>
        <taxon>Ecdysozoa</taxon>
        <taxon>Arthropoda</taxon>
        <taxon>Hexapoda</taxon>
        <taxon>Insecta</taxon>
        <taxon>Pterygota</taxon>
        <taxon>Neoptera</taxon>
        <taxon>Endopterygota</taxon>
        <taxon>Diptera</taxon>
        <taxon>Nematocera</taxon>
        <taxon>Culicoidea</taxon>
        <taxon>Culicidae</taxon>
        <taxon>Anophelinae</taxon>
        <taxon>Anopheles</taxon>
    </lineage>
</organism>
<dbReference type="Pfam" id="PF12366">
    <property type="entry name" value="Casc1_C"/>
    <property type="match status" value="1"/>
</dbReference>
<proteinExistence type="predicted"/>
<feature type="region of interest" description="Disordered" evidence="1">
    <location>
        <begin position="549"/>
        <end position="569"/>
    </location>
</feature>
<feature type="compositionally biased region" description="Basic and acidic residues" evidence="1">
    <location>
        <begin position="141"/>
        <end position="153"/>
    </location>
</feature>
<dbReference type="InterPro" id="IPR023247">
    <property type="entry name" value="IC97/Dnai7-like"/>
</dbReference>
<dbReference type="VEuPathDB" id="VectorBase:AATE005047"/>
<reference evidence="3" key="1">
    <citation type="submission" date="2022-08" db="UniProtKB">
        <authorList>
            <consortium name="EnsemblMetazoa"/>
        </authorList>
    </citation>
    <scope>IDENTIFICATION</scope>
    <source>
        <strain evidence="3">EBRO</strain>
    </source>
</reference>
<feature type="compositionally biased region" description="Low complexity" evidence="1">
    <location>
        <begin position="596"/>
        <end position="611"/>
    </location>
</feature>
<accession>A0A182IT97</accession>